<proteinExistence type="inferred from homology"/>
<feature type="domain" description="Ig-like" evidence="11">
    <location>
        <begin position="798"/>
        <end position="890"/>
    </location>
</feature>
<dbReference type="InParanoid" id="A0A7E5W6P4"/>
<dbReference type="InterPro" id="IPR013098">
    <property type="entry name" value="Ig_I-set"/>
</dbReference>
<reference evidence="13" key="1">
    <citation type="submission" date="2025-08" db="UniProtKB">
        <authorList>
            <consortium name="RefSeq"/>
        </authorList>
    </citation>
    <scope>IDENTIFICATION</scope>
</reference>
<evidence type="ECO:0000256" key="10">
    <source>
        <dbReference type="SAM" id="SignalP"/>
    </source>
</evidence>
<gene>
    <name evidence="13" type="primary">LOC113499917</name>
</gene>
<dbReference type="InterPro" id="IPR003598">
    <property type="entry name" value="Ig_sub2"/>
</dbReference>
<dbReference type="Gene3D" id="2.60.40.10">
    <property type="entry name" value="Immunoglobulins"/>
    <property type="match status" value="6"/>
</dbReference>
<dbReference type="Pfam" id="PF25106">
    <property type="entry name" value="VWA_4"/>
    <property type="match status" value="1"/>
</dbReference>
<keyword evidence="3 10" id="KW-0732">Signal</keyword>
<feature type="domain" description="Ig-like" evidence="11">
    <location>
        <begin position="515"/>
        <end position="608"/>
    </location>
</feature>
<feature type="signal peptide" evidence="10">
    <location>
        <begin position="1"/>
        <end position="24"/>
    </location>
</feature>
<feature type="domain" description="Ig-like" evidence="11">
    <location>
        <begin position="423"/>
        <end position="511"/>
    </location>
</feature>
<dbReference type="Pfam" id="PF07679">
    <property type="entry name" value="I-set"/>
    <property type="match status" value="3"/>
</dbReference>
<dbReference type="AlphaFoldDB" id="A0A7E5W6P4"/>
<evidence type="ECO:0000259" key="11">
    <source>
        <dbReference type="PROSITE" id="PS50835"/>
    </source>
</evidence>
<dbReference type="InterPro" id="IPR056861">
    <property type="entry name" value="HMCN1-like_VWA"/>
</dbReference>
<keyword evidence="12" id="KW-1185">Reference proteome</keyword>
<dbReference type="GeneID" id="113499917"/>
<dbReference type="FunFam" id="2.60.40.10:FF:000032">
    <property type="entry name" value="palladin isoform X1"/>
    <property type="match status" value="1"/>
</dbReference>
<evidence type="ECO:0000256" key="5">
    <source>
        <dbReference type="ARBA" id="ARBA00023157"/>
    </source>
</evidence>
<evidence type="ECO:0000256" key="8">
    <source>
        <dbReference type="ARBA" id="ARBA00061228"/>
    </source>
</evidence>
<dbReference type="SUPFAM" id="SSF48726">
    <property type="entry name" value="Immunoglobulin"/>
    <property type="match status" value="6"/>
</dbReference>
<keyword evidence="4" id="KW-0677">Repeat</keyword>
<evidence type="ECO:0000256" key="2">
    <source>
        <dbReference type="ARBA" id="ARBA00022525"/>
    </source>
</evidence>
<dbReference type="InterPro" id="IPR003599">
    <property type="entry name" value="Ig_sub"/>
</dbReference>
<dbReference type="PANTHER" id="PTHR12231">
    <property type="entry name" value="CTX-RELATED TYPE I TRANSMEMBRANE PROTEIN"/>
    <property type="match status" value="1"/>
</dbReference>
<keyword evidence="5" id="KW-1015">Disulfide bond</keyword>
<organism evidence="12 13">
    <name type="scientific">Trichoplusia ni</name>
    <name type="common">Cabbage looper</name>
    <dbReference type="NCBI Taxonomy" id="7111"/>
    <lineage>
        <taxon>Eukaryota</taxon>
        <taxon>Metazoa</taxon>
        <taxon>Ecdysozoa</taxon>
        <taxon>Arthropoda</taxon>
        <taxon>Hexapoda</taxon>
        <taxon>Insecta</taxon>
        <taxon>Pterygota</taxon>
        <taxon>Neoptera</taxon>
        <taxon>Endopterygota</taxon>
        <taxon>Lepidoptera</taxon>
        <taxon>Glossata</taxon>
        <taxon>Ditrysia</taxon>
        <taxon>Noctuoidea</taxon>
        <taxon>Noctuidae</taxon>
        <taxon>Plusiinae</taxon>
        <taxon>Trichoplusia</taxon>
    </lineage>
</organism>
<keyword evidence="7" id="KW-0393">Immunoglobulin domain</keyword>
<dbReference type="Proteomes" id="UP000322000">
    <property type="component" value="Chromosome 13"/>
</dbReference>
<dbReference type="PROSITE" id="PS50835">
    <property type="entry name" value="IG_LIKE"/>
    <property type="match status" value="6"/>
</dbReference>
<dbReference type="KEGG" id="tnl:113499917"/>
<dbReference type="OrthoDB" id="5985519at2759"/>
<dbReference type="SMART" id="SM00409">
    <property type="entry name" value="IG"/>
    <property type="match status" value="6"/>
</dbReference>
<protein>
    <recommendedName>
        <fullName evidence="9">Hemolin</fullName>
    </recommendedName>
</protein>
<dbReference type="GO" id="GO:0032991">
    <property type="term" value="C:protein-containing complex"/>
    <property type="evidence" value="ECO:0007669"/>
    <property type="project" value="UniProtKB-ARBA"/>
</dbReference>
<evidence type="ECO:0000256" key="9">
    <source>
        <dbReference type="ARBA" id="ARBA00068688"/>
    </source>
</evidence>
<evidence type="ECO:0000256" key="7">
    <source>
        <dbReference type="ARBA" id="ARBA00023319"/>
    </source>
</evidence>
<name>A0A7E5W6P4_TRINI</name>
<dbReference type="InterPro" id="IPR007110">
    <property type="entry name" value="Ig-like_dom"/>
</dbReference>
<comment type="similarity">
    <text evidence="8">Belongs to the hemolin family.</text>
</comment>
<evidence type="ECO:0000256" key="6">
    <source>
        <dbReference type="ARBA" id="ARBA00023180"/>
    </source>
</evidence>
<sequence>MKMRVQKYPFAILLIFAYVFKASCMGNSSLTFAIDDTSSMGDDIDEVKSSANRILDIVFNEKSSVIDNMVLVSINDPNPVVRENTKDRDRFQQALDALQPHDDIIPNDCPEPSMEGTLLALQTSHSDSYIYVFTNASAKDYPLARQVMEMCQRKQSQVNFILTGYCHRYPKNGFKVFYDIAAACSGLAFHVGSNSLNPVIKTIEETINGNQTVMVTTTVPPSVSTNIPFTIDDHTEYAIVYVSGYDVSLTIWGAPAIQQDIMRNYYGIVVKVTKNTAAGNFIATVWGAFSTSVIIVGRTDFLFSHGFSELVPKSLADTTPQPIANTNVYLSISINDPKHLVNITSAHILKKSSSGVYEKIIRTLPLTEISKDFYITQPLVEPSEKFQILVEGIVISTGKTIRRMSKIPITPQKPIKEIDTMKPVTKIEEGQKTEVEYDGTVKLTCKVSGYPKPTITWMNAEGTVVKSVSSILQVPYDYISYVTISHVMKADKYKCYAKNSIGSDATIIDVAVKDPFEVKSVPKGTTGVFYGSEGIITCDIRSKHRMNIRWYYADEITRVDREISSSDAYQISTDSKQLKIMKMNLSLVGKYTCKATLQNHGDVQKTFSTRVTADGVVAPEVSGENSKKATKGSAAVINCSVKGLPKPKISWKFKGLTAKNLVNLSGTNSEFHIPRVEEKHAGNYKCVAVNDIGSDSHVTTLIVQDPPKITTVHTAVYKSNEGTALLKLPCDATGNPKPAIIWKRNGATITPNSKYSIEAGTLIIKDIIVEDTGSYTCEAKNEVGATSATFKTMILQFPKVSGVAAKKVRLGISDTIACKIVNGISTPNITWQVMTDSATKYDPLIVSIEIQIDSQLAGVSVLKILNITDKHAGSYKCVATNELGANEHVTTLIVESPPTIISSNAVYNGVEGDLALRIPCNTTGNPKPTITWKVDGTIIIPDTKYAIEDGALVIFSPMQTDSKTYACEAKNYLGTVTAVSQAQIDEYVGYGDKYIVYIKEGENVKAVLKRLSST</sequence>
<dbReference type="CDD" id="cd00096">
    <property type="entry name" value="Ig"/>
    <property type="match status" value="5"/>
</dbReference>
<comment type="subcellular location">
    <subcellularLocation>
        <location evidence="1">Secreted</location>
    </subcellularLocation>
</comment>
<dbReference type="InterPro" id="IPR036465">
    <property type="entry name" value="vWFA_dom_sf"/>
</dbReference>
<dbReference type="SUPFAM" id="SSF53300">
    <property type="entry name" value="vWA-like"/>
    <property type="match status" value="1"/>
</dbReference>
<evidence type="ECO:0000313" key="13">
    <source>
        <dbReference type="RefSeq" id="XP_026736323.1"/>
    </source>
</evidence>
<dbReference type="InterPro" id="IPR036179">
    <property type="entry name" value="Ig-like_dom_sf"/>
</dbReference>
<dbReference type="GO" id="GO:0005576">
    <property type="term" value="C:extracellular region"/>
    <property type="evidence" value="ECO:0007669"/>
    <property type="project" value="UniProtKB-SubCell"/>
</dbReference>
<dbReference type="InterPro" id="IPR051170">
    <property type="entry name" value="Neural/epithelial_adhesion"/>
</dbReference>
<feature type="chain" id="PRO_5028804380" description="Hemolin" evidence="10">
    <location>
        <begin position="25"/>
        <end position="1014"/>
    </location>
</feature>
<keyword evidence="6" id="KW-0325">Glycoprotein</keyword>
<dbReference type="PANTHER" id="PTHR12231:SF253">
    <property type="entry name" value="DPR-INTERACTING PROTEIN ETA, ISOFORM B-RELATED"/>
    <property type="match status" value="1"/>
</dbReference>
<feature type="domain" description="Ig-like" evidence="11">
    <location>
        <begin position="619"/>
        <end position="704"/>
    </location>
</feature>
<evidence type="ECO:0000256" key="3">
    <source>
        <dbReference type="ARBA" id="ARBA00022729"/>
    </source>
</evidence>
<dbReference type="RefSeq" id="XP_026736323.1">
    <property type="nucleotide sequence ID" value="XM_026880522.1"/>
</dbReference>
<keyword evidence="2" id="KW-0964">Secreted</keyword>
<dbReference type="Pfam" id="PF13927">
    <property type="entry name" value="Ig_3"/>
    <property type="match status" value="3"/>
</dbReference>
<feature type="domain" description="Ig-like" evidence="11">
    <location>
        <begin position="898"/>
        <end position="985"/>
    </location>
</feature>
<evidence type="ECO:0000256" key="1">
    <source>
        <dbReference type="ARBA" id="ARBA00004613"/>
    </source>
</evidence>
<dbReference type="InterPro" id="IPR013783">
    <property type="entry name" value="Ig-like_fold"/>
</dbReference>
<evidence type="ECO:0000256" key="4">
    <source>
        <dbReference type="ARBA" id="ARBA00022737"/>
    </source>
</evidence>
<feature type="domain" description="Ig-like" evidence="11">
    <location>
        <begin position="707"/>
        <end position="791"/>
    </location>
</feature>
<accession>A0A7E5W6P4</accession>
<dbReference type="SMART" id="SM00408">
    <property type="entry name" value="IGc2"/>
    <property type="match status" value="6"/>
</dbReference>
<evidence type="ECO:0000313" key="12">
    <source>
        <dbReference type="Proteomes" id="UP000322000"/>
    </source>
</evidence>